<dbReference type="EnsemblMetazoa" id="XM_030976878">
    <property type="protein sequence ID" value="XP_030832738"/>
    <property type="gene ID" value="LOC579214"/>
</dbReference>
<dbReference type="PANTHER" id="PTHR12747:SF0">
    <property type="entry name" value="ELONGATOR COMPLEX PROTEIN 1"/>
    <property type="match status" value="1"/>
</dbReference>
<dbReference type="CTD" id="8518"/>
<evidence type="ECO:0000256" key="4">
    <source>
        <dbReference type="ARBA" id="ARBA00022694"/>
    </source>
</evidence>
<evidence type="ECO:0000259" key="11">
    <source>
        <dbReference type="Pfam" id="PF23925"/>
    </source>
</evidence>
<dbReference type="InterPro" id="IPR056166">
    <property type="entry name" value="TPR_ELP1"/>
</dbReference>
<dbReference type="OMA" id="WRESLYC"/>
<accession>A0A7M7N882</accession>
<reference evidence="14" key="1">
    <citation type="submission" date="2015-02" db="EMBL/GenBank/DDBJ databases">
        <title>Genome sequencing for Strongylocentrotus purpuratus.</title>
        <authorList>
            <person name="Murali S."/>
            <person name="Liu Y."/>
            <person name="Vee V."/>
            <person name="English A."/>
            <person name="Wang M."/>
            <person name="Skinner E."/>
            <person name="Han Y."/>
            <person name="Muzny D.M."/>
            <person name="Worley K.C."/>
            <person name="Gibbs R.A."/>
        </authorList>
    </citation>
    <scope>NUCLEOTIDE SEQUENCE</scope>
</reference>
<dbReference type="GO" id="GO:0005634">
    <property type="term" value="C:nucleus"/>
    <property type="evidence" value="ECO:0007669"/>
    <property type="project" value="UniProtKB-SubCell"/>
</dbReference>
<dbReference type="Proteomes" id="UP000007110">
    <property type="component" value="Unassembled WGS sequence"/>
</dbReference>
<dbReference type="UniPathway" id="UPA00988"/>
<dbReference type="RefSeq" id="XP_030832738.1">
    <property type="nucleotide sequence ID" value="XM_030976878.1"/>
</dbReference>
<evidence type="ECO:0000259" key="8">
    <source>
        <dbReference type="Pfam" id="PF04762"/>
    </source>
</evidence>
<dbReference type="InterPro" id="IPR056167">
    <property type="entry name" value="A-sol_ELP1"/>
</dbReference>
<dbReference type="Pfam" id="PF23925">
    <property type="entry name" value="A-sol_ELP1"/>
    <property type="match status" value="1"/>
</dbReference>
<keyword evidence="6" id="KW-0175">Coiled coil</keyword>
<dbReference type="InterPro" id="IPR056169">
    <property type="entry name" value="HB_ELP1"/>
</dbReference>
<evidence type="ECO:0000259" key="12">
    <source>
        <dbReference type="Pfam" id="PF23936"/>
    </source>
</evidence>
<feature type="domain" description="ELP1 TPR" evidence="10">
    <location>
        <begin position="925"/>
        <end position="1087"/>
    </location>
</feature>
<feature type="domain" description="ELP1 alpha-solenoid" evidence="11">
    <location>
        <begin position="713"/>
        <end position="918"/>
    </location>
</feature>
<dbReference type="SUPFAM" id="SSF69322">
    <property type="entry name" value="Tricorn protease domain 2"/>
    <property type="match status" value="1"/>
</dbReference>
<dbReference type="Pfam" id="PF23797">
    <property type="entry name" value="Beta-prop_ELP1_2nd"/>
    <property type="match status" value="1"/>
</dbReference>
<evidence type="ECO:0000256" key="2">
    <source>
        <dbReference type="ARBA" id="ARBA00006086"/>
    </source>
</evidence>
<keyword evidence="4" id="KW-0819">tRNA processing</keyword>
<dbReference type="Gene3D" id="1.25.40.470">
    <property type="match status" value="1"/>
</dbReference>
<feature type="compositionally biased region" description="Low complexity" evidence="7">
    <location>
        <begin position="1168"/>
        <end position="1189"/>
    </location>
</feature>
<proteinExistence type="inferred from homology"/>
<dbReference type="OrthoDB" id="40048at2759"/>
<dbReference type="InterPro" id="IPR056164">
    <property type="entry name" value="Beta-prop_ELP1_1st"/>
</dbReference>
<dbReference type="FunCoup" id="A0A7M7N882">
    <property type="interactions" value="1826"/>
</dbReference>
<dbReference type="GO" id="GO:0002926">
    <property type="term" value="P:tRNA wobble base 5-methoxycarbonylmethyl-2-thiouridinylation"/>
    <property type="evidence" value="ECO:0000318"/>
    <property type="project" value="GO_Central"/>
</dbReference>
<evidence type="ECO:0000313" key="14">
    <source>
        <dbReference type="Proteomes" id="UP000007110"/>
    </source>
</evidence>
<dbReference type="GeneID" id="579214"/>
<evidence type="ECO:0000259" key="10">
    <source>
        <dbReference type="Pfam" id="PF23878"/>
    </source>
</evidence>
<comment type="subcellular location">
    <subcellularLocation>
        <location evidence="5">Cytoplasm</location>
    </subcellularLocation>
    <subcellularLocation>
        <location evidence="5">Nucleus</location>
    </subcellularLocation>
</comment>
<dbReference type="Pfam" id="PF04762">
    <property type="entry name" value="Beta-prop_ELP1_1st"/>
    <property type="match status" value="1"/>
</dbReference>
<feature type="domain" description="ELP1 three-helical bundle" evidence="12">
    <location>
        <begin position="1096"/>
        <end position="1285"/>
    </location>
</feature>
<feature type="region of interest" description="Disordered" evidence="7">
    <location>
        <begin position="1168"/>
        <end position="1223"/>
    </location>
</feature>
<dbReference type="KEGG" id="spu:579214"/>
<evidence type="ECO:0000256" key="5">
    <source>
        <dbReference type="PIRNR" id="PIRNR017233"/>
    </source>
</evidence>
<dbReference type="InterPro" id="IPR006849">
    <property type="entry name" value="Elp1"/>
</dbReference>
<evidence type="ECO:0000313" key="13">
    <source>
        <dbReference type="EnsemblMetazoa" id="XP_030832738"/>
    </source>
</evidence>
<evidence type="ECO:0000256" key="3">
    <source>
        <dbReference type="ARBA" id="ARBA00022490"/>
    </source>
</evidence>
<feature type="domain" description="ELP1 first N-terminal beta-propeller" evidence="8">
    <location>
        <begin position="1"/>
        <end position="357"/>
    </location>
</feature>
<dbReference type="PIRSF" id="PIRSF017233">
    <property type="entry name" value="IKAP"/>
    <property type="match status" value="1"/>
</dbReference>
<comment type="similarity">
    <text evidence="2 5">Belongs to the ELP1/IKA1 family.</text>
</comment>
<dbReference type="InterPro" id="IPR056165">
    <property type="entry name" value="Beta-prop_ELP1_2nd"/>
</dbReference>
<feature type="domain" description="ELP1 N-terminal second beta-propeller" evidence="9">
    <location>
        <begin position="396"/>
        <end position="689"/>
    </location>
</feature>
<feature type="coiled-coil region" evidence="6">
    <location>
        <begin position="1257"/>
        <end position="1284"/>
    </location>
</feature>
<name>A0A7M7N882_STRPU</name>
<dbReference type="Pfam" id="PF23878">
    <property type="entry name" value="TPR_ELP1"/>
    <property type="match status" value="1"/>
</dbReference>
<evidence type="ECO:0000256" key="6">
    <source>
        <dbReference type="SAM" id="Coils"/>
    </source>
</evidence>
<evidence type="ECO:0000259" key="9">
    <source>
        <dbReference type="Pfam" id="PF23797"/>
    </source>
</evidence>
<organism evidence="13 14">
    <name type="scientific">Strongylocentrotus purpuratus</name>
    <name type="common">Purple sea urchin</name>
    <dbReference type="NCBI Taxonomy" id="7668"/>
    <lineage>
        <taxon>Eukaryota</taxon>
        <taxon>Metazoa</taxon>
        <taxon>Echinodermata</taxon>
        <taxon>Eleutherozoa</taxon>
        <taxon>Echinozoa</taxon>
        <taxon>Echinoidea</taxon>
        <taxon>Euechinoidea</taxon>
        <taxon>Echinacea</taxon>
        <taxon>Camarodonta</taxon>
        <taxon>Echinidea</taxon>
        <taxon>Strongylocentrotidae</taxon>
        <taxon>Strongylocentrotus</taxon>
    </lineage>
</organism>
<comment type="pathway">
    <text evidence="1">tRNA modification; 5-methoxycarbonylmethyl-2-thiouridine-tRNA biosynthesis.</text>
</comment>
<dbReference type="Pfam" id="PF23936">
    <property type="entry name" value="HB_ELP1"/>
    <property type="match status" value="1"/>
</dbReference>
<reference evidence="13" key="2">
    <citation type="submission" date="2021-01" db="UniProtKB">
        <authorList>
            <consortium name="EnsemblMetazoa"/>
        </authorList>
    </citation>
    <scope>IDENTIFICATION</scope>
</reference>
<sequence>MRNLVLTQRRCIRKAEFSESRFLSIDFDTSKVYTASNTAFACLDPSTQEVEWTVDFKTHGFDYEAAGHRVVSIQHLPGQQSLCITVTNGDVLLYNTVSAELECVGSVENGLCCMSWSPDQELVVLATAANTLLLMTKDFEPVLETALQPDEFGQQKPITVGWGKKETQFHGSVGKQAATQQAENVKPALTWDDGQVRISWRGDGECFVVTSINTLTGARQLRVWNRECVLQSTSENVNGLEQALAWKPSGSLILSSQLLPHRHDIVFFEKNGLRHGEFTLPFNKDQVKVNEILWNTESTILVLWLEELPTENNSDLSTFIPESYVQVWTVGNYHWYLKQSLHFSANQRLNALTFDPEHANQLHLLNSAGQYLRYSWTWQTASSRGLGEEDQAVTAVIDGKDVLVTPFKKMVVPPPMSAYTLMMPTFVNQVFFAPPPHSNNIAIVLQDGRIAFYMHKTDGEDEKEDASVKLVAAGGNGFKTMATTPKLRGIARIEDGSGNAVSLDISFHLHHLMWIRADCLVAVSYNDEDSVSSLHQIKCEGLGSGELKLVCNQAESQPIFGEVVSVSCRGDEGSLAIQLDDGTIVDESNEFITKLPQRCSHVAVCTMAGQEAVLGLTERYRFYVNEMEIASNVTSFAITNEFLVLTTHSHTCRCISLETKLEDLSALSEGKTVSLDESVRRVERGSRIVTAIASDTRLVLQMPRGNLETIHPRALVLAAIKRSLDALMYKEAFTVMRRHRIDMNLIVDHNPQLLLNNIDTMVTQLDDPTSLNLILMDLKEDSITTTMYAAAYRTPAPPFTLGPGQTSKVDVVCDAVRESLYRLNPNRFFLSVLACHAKKTKPELEKALEKIRLRQGQGSNEDSDCPSADEALRYLLYLVDVNELFNVALGTYDFDLVLMVADKSQKDPKEYLPFLNQLRNMEPDYQRYSIDKHLKRYVKALGHVSRCPDHFSECLDLAIEQRLYPEALKLFKRGDHQYKAVAQSYGEYLQEKNRYLEAALMFEMCDNLQRALEMYQKCSNWREVFSLTARLSYSTQDEMALARRLGGQLSSNTRHSEAAMVLMEYANDLEEAITTLVDGAQWEEALRLMYKHKRTDFIETALKPALIENYENKTDSLANFRTTFERHKSRLSVVRETKARQLQEIMDGEGDLNDLDADLYSDASSVMGSVTRSETGSTGSSGSTRSSLSAYTAYSEGKPRQQGRAGKNKRKSERKKNSLKEGSRNEDIGLMEALLLVMKNVDSLRDEVGVLLRMLIKFDLEVEAEALQNDLQSLLKLLQTSVNDIWPTQSSNDQTASQVYGPQATTNSIVASITQLGGPQRSFSRDELACLVPPKLSEDQKWKLHLLESR</sequence>
<evidence type="ECO:0000256" key="7">
    <source>
        <dbReference type="SAM" id="MobiDB-lite"/>
    </source>
</evidence>
<protein>
    <recommendedName>
        <fullName evidence="5">Elongator complex protein 1</fullName>
    </recommendedName>
</protein>
<dbReference type="InParanoid" id="A0A7M7N882"/>
<dbReference type="PANTHER" id="PTHR12747">
    <property type="entry name" value="ELONGATOR COMPLEX PROTEIN 1"/>
    <property type="match status" value="1"/>
</dbReference>
<dbReference type="GO" id="GO:0000049">
    <property type="term" value="F:tRNA binding"/>
    <property type="evidence" value="ECO:0000318"/>
    <property type="project" value="GO_Central"/>
</dbReference>
<keyword evidence="5" id="KW-0539">Nucleus</keyword>
<keyword evidence="14" id="KW-1185">Reference proteome</keyword>
<evidence type="ECO:0000256" key="1">
    <source>
        <dbReference type="ARBA" id="ARBA00005043"/>
    </source>
</evidence>
<comment type="function">
    <text evidence="5">Component of the elongator complex which is required for multiple tRNA modifications, including mcm5U (5-methoxycarbonylmethyl uridine), mcm5s2U (5-methoxycarbonylmethyl-2-thiouridine), and ncm5U (5-carbamoylmethyl uridine). The elongator complex catalyzes formation of carboxymethyluridine in the wobble base at position 34 in tRNAs.</text>
</comment>
<keyword evidence="3 5" id="KW-0963">Cytoplasm</keyword>
<dbReference type="GO" id="GO:0033588">
    <property type="term" value="C:elongator holoenzyme complex"/>
    <property type="evidence" value="ECO:0000318"/>
    <property type="project" value="GO_Central"/>
</dbReference>
<dbReference type="GO" id="GO:0005829">
    <property type="term" value="C:cytosol"/>
    <property type="evidence" value="ECO:0000318"/>
    <property type="project" value="GO_Central"/>
</dbReference>